<dbReference type="Pfam" id="PF07728">
    <property type="entry name" value="AAA_5"/>
    <property type="match status" value="1"/>
</dbReference>
<protein>
    <submittedName>
        <fullName evidence="3">ATP-binding protein</fullName>
    </submittedName>
</protein>
<dbReference type="SMART" id="SM00382">
    <property type="entry name" value="AAA"/>
    <property type="match status" value="1"/>
</dbReference>
<keyword evidence="3" id="KW-0067">ATP-binding</keyword>
<keyword evidence="3" id="KW-0547">Nucleotide-binding</keyword>
<keyword evidence="4" id="KW-1185">Reference proteome</keyword>
<name>A0ABT0PE51_9GAMM</name>
<dbReference type="InterPro" id="IPR011704">
    <property type="entry name" value="ATPase_dyneun-rel_AAA"/>
</dbReference>
<dbReference type="SUPFAM" id="SSF52540">
    <property type="entry name" value="P-loop containing nucleoside triphosphate hydrolases"/>
    <property type="match status" value="2"/>
</dbReference>
<comment type="caution">
    <text evidence="3">The sequence shown here is derived from an EMBL/GenBank/DDBJ whole genome shotgun (WGS) entry which is preliminary data.</text>
</comment>
<feature type="compositionally biased region" description="Polar residues" evidence="1">
    <location>
        <begin position="1"/>
        <end position="15"/>
    </location>
</feature>
<evidence type="ECO:0000259" key="2">
    <source>
        <dbReference type="SMART" id="SM00382"/>
    </source>
</evidence>
<dbReference type="InterPro" id="IPR003593">
    <property type="entry name" value="AAA+_ATPase"/>
</dbReference>
<proteinExistence type="predicted"/>
<organism evidence="3 4">
    <name type="scientific">Parendozoicomonas callyspongiae</name>
    <dbReference type="NCBI Taxonomy" id="2942213"/>
    <lineage>
        <taxon>Bacteria</taxon>
        <taxon>Pseudomonadati</taxon>
        <taxon>Pseudomonadota</taxon>
        <taxon>Gammaproteobacteria</taxon>
        <taxon>Oceanospirillales</taxon>
        <taxon>Endozoicomonadaceae</taxon>
        <taxon>Parendozoicomonas</taxon>
    </lineage>
</organism>
<reference evidence="3 4" key="1">
    <citation type="submission" date="2022-05" db="EMBL/GenBank/DDBJ databases">
        <authorList>
            <person name="Park J.-S."/>
        </authorList>
    </citation>
    <scope>NUCLEOTIDE SEQUENCE [LARGE SCALE GENOMIC DNA]</scope>
    <source>
        <strain evidence="3 4">2012CJ34-2</strain>
    </source>
</reference>
<evidence type="ECO:0000313" key="4">
    <source>
        <dbReference type="Proteomes" id="UP001203338"/>
    </source>
</evidence>
<evidence type="ECO:0000313" key="3">
    <source>
        <dbReference type="EMBL" id="MCL6269657.1"/>
    </source>
</evidence>
<feature type="region of interest" description="Disordered" evidence="1">
    <location>
        <begin position="1"/>
        <end position="51"/>
    </location>
</feature>
<dbReference type="Gene3D" id="3.40.50.300">
    <property type="entry name" value="P-loop containing nucleotide triphosphate hydrolases"/>
    <property type="match status" value="1"/>
</dbReference>
<feature type="compositionally biased region" description="Polar residues" evidence="1">
    <location>
        <begin position="22"/>
        <end position="31"/>
    </location>
</feature>
<dbReference type="RefSeq" id="WP_249698720.1">
    <property type="nucleotide sequence ID" value="NZ_JAMFLX010000007.1"/>
</dbReference>
<dbReference type="Proteomes" id="UP001203338">
    <property type="component" value="Unassembled WGS sequence"/>
</dbReference>
<accession>A0ABT0PE51</accession>
<evidence type="ECO:0000256" key="1">
    <source>
        <dbReference type="SAM" id="MobiDB-lite"/>
    </source>
</evidence>
<dbReference type="EMBL" id="JAMFLX010000007">
    <property type="protein sequence ID" value="MCL6269657.1"/>
    <property type="molecule type" value="Genomic_DNA"/>
</dbReference>
<dbReference type="GO" id="GO:0005524">
    <property type="term" value="F:ATP binding"/>
    <property type="evidence" value="ECO:0007669"/>
    <property type="project" value="UniProtKB-KW"/>
</dbReference>
<feature type="domain" description="AAA+ ATPase" evidence="2">
    <location>
        <begin position="883"/>
        <end position="1032"/>
    </location>
</feature>
<sequence length="2453" mass="275886">MLVQTASAKPPTEQTMPPPCECNSTVSSTNHHVGAEAGPAEPLSVETPSKQSSKPVYDAFFVSDDNQFTDLAWHLLNNAPQHCAVIQSPEDFDHGHLIREVKIDTNGFPQTLDGLLFSDTPVTLLIDFRNFPPERIPELNELFETPPRIDGRILGSNVRIVSVISPAMLPTAGQQNAAQATGPDFWWRINSTCPPRQASDQISDIAVEGQKEGQAKTGFLQTWLNQHVPKLTNSSGPANSKTNENIVDFTGQNWRSVLFGMPDINEDGRIIHRPGALEGLQAGQSLVLKNAPWQDLAFTVELAQVLRSGTFHSNGQDIALPENLTLFRQPLSREEKQAMADSIQWQTAVSVKQPALINEDNFALIMHEHVLTQSGEICRRDMLEQWLKDRDAIRVTSPLREDQWLQLVRRLQKANLTHLPVLTDVPEMQPYLFRRGSAAQPMSFPTGEGGMTGVTIEWGDGHRQLPLSATEAVEEFVILPEQSLTKIAQRSDIVSLQRRRFHCSLSRLAECLKNGTPVCLSGLQSNPVLLRQLETLLCSPPSLILFGERVTLTDMRLTITWPKNRPLPSPVWQAFADLNPGKAASQKSNPVGEKTPVDDLLSVEQKAFQAFSRLYDTMHRLQLATYCPAHPPSDLMETFGKIVAQAESERDMDGYPSLHPFHFYQAVSSVILKEYRPNQEVYSYLKQLSARLFLPEEKQRWVDKAPLQEWVARHQIIVRKDVKNNFWSLARAFPATMFPDQQNPEGQTIDKLTALLIIVAADGDAKKRELLEKFAGLSPGVLGKAEQELGGLQERSLRREETFYNRLVCLDKHERQPGCLRQQAQDLAAAEHSGEEALKNAIDGVLSDATANSELQETLCAKEHDWSSWEQRRIKRLAAKVRLNPVVCIKGATGAGKSYIAEMVARTLNPAQAPRIITVGPETELSDLLGRPVLKASGDDDHCTECQTAPLTQWAKQESCDGKPVVLIIDEANLAIPELWNCLKGLYEPSPCLYLHGERMPVSASHRIIMTGNPDHFSGRRTNELLRIKAPQLYYTPLAPEFIREKVLRTGLTEVMEKFSAANGDQDHTVQHLLDAIELLYTQYQNLLPERVFTPRDLTDLVSRIEEILAFHEGGAVRLTETLTEKTLNGLVWQAFDDALGGEISEEKQAEKKSLKAWYSSRKPCDSSLIKAREEAFENYYQQWLLEKGKQASPGVRLDYTNDSTRLLMNRIWLEQQRGQHEKQNQTVHRGRHATVIAGPAGRGKSALLARQLTAMCQQAGQPLPEQINAGHSSWSLLQQAVSQAKQRGYPLIVSELNLLKSEEVEGLLNNAITGQAAPGFHLYTTVNPASFIGRHRFSPALKNRFTCLSLADYTDKDIGTIGKALLPASLSPAQHEQIIEWHLGLRFRLKRDEIPLQPSIADLQRFSQVVEEQYSGTPFTDEQLGAIFMQQYNLFLTAGKCRPGYLPARSLRGLYDDIDDAAAADKAVESVTLTLNSKQLDLNRPVTVKADIDFYDVTIKPRSVNHVDIPVLSAESFDQTLALENTQLALASLDWENKSRSLAPPYSHDTLYSACYQKWRATFMKRLYGVELDLEELLSAEERETLNYPGNEKVLCRLKKLDLFDKDPSPRGLELLWEELHRLGKTVANKDIQPQTKTVALRHVDGNTKHRHRRYTVDQVFKDIQPRDTRINTMELAIEDDRVSVSKQPINRQGCNIIIPTRLEPPVYLQKTEHYGVVKKTLSKGMFSPLPGIYAHQTITSLSTTPEVPLEALDVIQDRGTGKLFIRLADTFSEASKKLEIHYVVRQLDTYPDLSKKMPATAEVLDNPFTKLVPDQCLKSFNQTTYKDFITALKEWGAEFEEDENIEASSEADTLSQIISRQKGCCRHIAWGIYAIAAARGVVVRLVKSDTHMWVELSPDRGGTWVKIEADRKGPGDTTVVTTPEFQQSAKGVILGDGDQARLLELAKSDPVKFAKLTGCSQDVVYQWISSNGETPLEAGDLYHIFTKCRYEGRCRYEGKGRNPIQDLQMQYSLLKSGSIVLEDIKHICAPSLARDCGRVLGDCFLSKENITTIVDIVCGLRCFFEAKNNKSASQHWFEHCWRHADPLCLNRRLESYPGHFERGNAYRNAFILWRTGVLDRNLLEGLSVENVAAAYECITRVRGELYEWQRTIDLPDIMAKLNEYFKYYYPAFKAPAAECIQPTPAAEHETAGLDGKSPSLEQRLVTTSIGTGYSWHPEGDLVPERLLKKKAPFKEQKACQGTRAVKLIQGKNGVLSGEVKKINERLLEGNKFFNRLWEIIKPPEDPGSHEYDKLFRMYCKIEVCVETFAHEPNESNMNKLKNAIEGQGITITADISDMLTKRVEKQARIKPMLDKLPHSFAGYLERKSLAATDNLGIYRMAEDKKRRGYQLLTSKEAIHEADSVEEPFIHVPESLFKEHLQEEDSESLFITSDELTTIVTEYCSSVQPGDL</sequence>
<gene>
    <name evidence="3" type="ORF">M3P05_06845</name>
</gene>
<dbReference type="InterPro" id="IPR027417">
    <property type="entry name" value="P-loop_NTPase"/>
</dbReference>